<dbReference type="EMBL" id="CAJNOK010004060">
    <property type="protein sequence ID" value="CAF0924663.1"/>
    <property type="molecule type" value="Genomic_DNA"/>
</dbReference>
<dbReference type="Proteomes" id="UP000663829">
    <property type="component" value="Unassembled WGS sequence"/>
</dbReference>
<comment type="caution">
    <text evidence="3">The sequence shown here is derived from an EMBL/GenBank/DDBJ whole genome shotgun (WGS) entry which is preliminary data.</text>
</comment>
<evidence type="ECO:0000313" key="4">
    <source>
        <dbReference type="EMBL" id="CAF3701775.1"/>
    </source>
</evidence>
<gene>
    <name evidence="3" type="ORF">GPM918_LOCUS19495</name>
    <name evidence="2" type="ORF">OVA965_LOCUS10813</name>
    <name evidence="5" type="ORF">SRO942_LOCUS19492</name>
    <name evidence="4" type="ORF">TMI583_LOCUS10809</name>
</gene>
<dbReference type="Proteomes" id="UP000681722">
    <property type="component" value="Unassembled WGS sequence"/>
</dbReference>
<dbReference type="OrthoDB" id="10028150at2759"/>
<evidence type="ECO:0000313" key="6">
    <source>
        <dbReference type="Proteomes" id="UP000663829"/>
    </source>
</evidence>
<evidence type="ECO:0000313" key="2">
    <source>
        <dbReference type="EMBL" id="CAF0924663.1"/>
    </source>
</evidence>
<dbReference type="Proteomes" id="UP000682733">
    <property type="component" value="Unassembled WGS sequence"/>
</dbReference>
<protein>
    <submittedName>
        <fullName evidence="3">Uncharacterized protein</fullName>
    </submittedName>
</protein>
<evidence type="ECO:0000256" key="1">
    <source>
        <dbReference type="SAM" id="Phobius"/>
    </source>
</evidence>
<sequence>MKYDLCDDDTSWVGFGVPDWESTHRYNGSTREFYGLWAYCQNQLPLYNTVCQKWPSAEKILFNGSRPQFVRSADGLVTTGMILLTFGLIAAVISALLPLLIFAGAILAFLSFLFLVIGLPIFARSANNLSKNRGDAQWNHLYGLWLIVPTIILEFLAGILWALTGFVYRKSGYGNIGTRAIARPRVIQKPAQNGTNNLAMYRGAGAPFLTGGYGRPLYVAGGPFLNNGSYQLPYAPLQNTSVSQGSLLPQPSIARANYRPAIQTTTPAYIRPYVRPYVNLSGRPVVTPARSNYAVPGSIP</sequence>
<feature type="transmembrane region" description="Helical" evidence="1">
    <location>
        <begin position="144"/>
        <end position="168"/>
    </location>
</feature>
<dbReference type="EMBL" id="CAJOBA010004062">
    <property type="protein sequence ID" value="CAF3701775.1"/>
    <property type="molecule type" value="Genomic_DNA"/>
</dbReference>
<name>A0A814Q9J5_9BILA</name>
<keyword evidence="6" id="KW-1185">Reference proteome</keyword>
<proteinExistence type="predicted"/>
<evidence type="ECO:0000313" key="3">
    <source>
        <dbReference type="EMBL" id="CAF1116803.1"/>
    </source>
</evidence>
<feature type="transmembrane region" description="Helical" evidence="1">
    <location>
        <begin position="75"/>
        <end position="93"/>
    </location>
</feature>
<dbReference type="AlphaFoldDB" id="A0A814Q9J5"/>
<keyword evidence="1" id="KW-0812">Transmembrane</keyword>
<keyword evidence="1" id="KW-1133">Transmembrane helix</keyword>
<dbReference type="Gene3D" id="1.20.140.150">
    <property type="match status" value="1"/>
</dbReference>
<keyword evidence="1" id="KW-0472">Membrane</keyword>
<dbReference type="EMBL" id="CAJOBC010005930">
    <property type="protein sequence ID" value="CAF3880635.1"/>
    <property type="molecule type" value="Genomic_DNA"/>
</dbReference>
<organism evidence="3 6">
    <name type="scientific">Didymodactylos carnosus</name>
    <dbReference type="NCBI Taxonomy" id="1234261"/>
    <lineage>
        <taxon>Eukaryota</taxon>
        <taxon>Metazoa</taxon>
        <taxon>Spiralia</taxon>
        <taxon>Gnathifera</taxon>
        <taxon>Rotifera</taxon>
        <taxon>Eurotatoria</taxon>
        <taxon>Bdelloidea</taxon>
        <taxon>Philodinida</taxon>
        <taxon>Philodinidae</taxon>
        <taxon>Didymodactylos</taxon>
    </lineage>
</organism>
<evidence type="ECO:0000313" key="5">
    <source>
        <dbReference type="EMBL" id="CAF3880635.1"/>
    </source>
</evidence>
<dbReference type="Proteomes" id="UP000677228">
    <property type="component" value="Unassembled WGS sequence"/>
</dbReference>
<reference evidence="3" key="1">
    <citation type="submission" date="2021-02" db="EMBL/GenBank/DDBJ databases">
        <authorList>
            <person name="Nowell W R."/>
        </authorList>
    </citation>
    <scope>NUCLEOTIDE SEQUENCE</scope>
</reference>
<dbReference type="EMBL" id="CAJNOQ010005930">
    <property type="protein sequence ID" value="CAF1116803.1"/>
    <property type="molecule type" value="Genomic_DNA"/>
</dbReference>
<feature type="transmembrane region" description="Helical" evidence="1">
    <location>
        <begin position="99"/>
        <end position="123"/>
    </location>
</feature>
<accession>A0A814Q9J5</accession>